<reference evidence="3 4" key="1">
    <citation type="submission" date="2018-04" db="EMBL/GenBank/DDBJ databases">
        <title>Genomic Encyclopedia of Type Strains, Phase III (KMG-III): the genomes of soil and plant-associated and newly described type strains.</title>
        <authorList>
            <person name="Whitman W."/>
        </authorList>
    </citation>
    <scope>NUCLEOTIDE SEQUENCE [LARGE SCALE GENOMIC DNA]</scope>
    <source>
        <strain evidence="3 4">NW12</strain>
    </source>
</reference>
<dbReference type="PRINTS" id="PR00080">
    <property type="entry name" value="SDRFAMILY"/>
</dbReference>
<dbReference type="AlphaFoldDB" id="A0A2T4YMN0"/>
<gene>
    <name evidence="3" type="ORF">C8J24_2874</name>
</gene>
<dbReference type="GO" id="GO:0016491">
    <property type="term" value="F:oxidoreductase activity"/>
    <property type="evidence" value="ECO:0007669"/>
    <property type="project" value="UniProtKB-KW"/>
</dbReference>
<keyword evidence="2" id="KW-0560">Oxidoreductase</keyword>
<accession>A0A2T4YMN0</accession>
<dbReference type="InterPro" id="IPR036291">
    <property type="entry name" value="NAD(P)-bd_dom_sf"/>
</dbReference>
<evidence type="ECO:0000313" key="4">
    <source>
        <dbReference type="Proteomes" id="UP000240996"/>
    </source>
</evidence>
<dbReference type="Gene3D" id="3.40.50.720">
    <property type="entry name" value="NAD(P)-binding Rossmann-like Domain"/>
    <property type="match status" value="1"/>
</dbReference>
<dbReference type="EMBL" id="PZZN01000003">
    <property type="protein sequence ID" value="PTM44667.1"/>
    <property type="molecule type" value="Genomic_DNA"/>
</dbReference>
<organism evidence="3 4">
    <name type="scientific">Sphingomonas aerolata</name>
    <dbReference type="NCBI Taxonomy" id="185951"/>
    <lineage>
        <taxon>Bacteria</taxon>
        <taxon>Pseudomonadati</taxon>
        <taxon>Pseudomonadota</taxon>
        <taxon>Alphaproteobacteria</taxon>
        <taxon>Sphingomonadales</taxon>
        <taxon>Sphingomonadaceae</taxon>
        <taxon>Sphingomonas</taxon>
    </lineage>
</organism>
<dbReference type="SUPFAM" id="SSF51735">
    <property type="entry name" value="NAD(P)-binding Rossmann-fold domains"/>
    <property type="match status" value="1"/>
</dbReference>
<dbReference type="Pfam" id="PF13561">
    <property type="entry name" value="adh_short_C2"/>
    <property type="match status" value="1"/>
</dbReference>
<protein>
    <submittedName>
        <fullName evidence="3">D-xylose dehydrogenase</fullName>
    </submittedName>
</protein>
<evidence type="ECO:0000256" key="1">
    <source>
        <dbReference type="ARBA" id="ARBA00006484"/>
    </source>
</evidence>
<dbReference type="CDD" id="cd05233">
    <property type="entry name" value="SDR_c"/>
    <property type="match status" value="1"/>
</dbReference>
<comment type="similarity">
    <text evidence="1">Belongs to the short-chain dehydrogenases/reductases (SDR) family.</text>
</comment>
<keyword evidence="4" id="KW-1185">Reference proteome</keyword>
<dbReference type="PANTHER" id="PTHR43639:SF1">
    <property type="entry name" value="SHORT-CHAIN DEHYDROGENASE_REDUCTASE FAMILY PROTEIN"/>
    <property type="match status" value="1"/>
</dbReference>
<dbReference type="PANTHER" id="PTHR43639">
    <property type="entry name" value="OXIDOREDUCTASE, SHORT-CHAIN DEHYDROGENASE/REDUCTASE FAMILY (AFU_ORTHOLOGUE AFUA_5G02870)"/>
    <property type="match status" value="1"/>
</dbReference>
<dbReference type="FunFam" id="3.40.50.720:FF:000084">
    <property type="entry name" value="Short-chain dehydrogenase reductase"/>
    <property type="match status" value="1"/>
</dbReference>
<dbReference type="Proteomes" id="UP000240996">
    <property type="component" value="Unassembled WGS sequence"/>
</dbReference>
<evidence type="ECO:0000256" key="2">
    <source>
        <dbReference type="ARBA" id="ARBA00023002"/>
    </source>
</evidence>
<name>A0A2T4YMN0_9SPHN</name>
<comment type="caution">
    <text evidence="3">The sequence shown here is derived from an EMBL/GenBank/DDBJ whole genome shotgun (WGS) entry which is preliminary data.</text>
</comment>
<evidence type="ECO:0000313" key="3">
    <source>
        <dbReference type="EMBL" id="PTM44667.1"/>
    </source>
</evidence>
<dbReference type="PRINTS" id="PR00081">
    <property type="entry name" value="GDHRDH"/>
</dbReference>
<proteinExistence type="inferred from homology"/>
<dbReference type="InterPro" id="IPR002347">
    <property type="entry name" value="SDR_fam"/>
</dbReference>
<sequence>MTYDQTETPVLQQTSAGEGRAIYPSLAGKRVLVTGGGSGIGAGLVEAFVAQGARVAFVDVADEPSQALLERLAVDAAHAPIYHRCDLTDIDQLKTVFGALEQALGGIDILINNAGNDDRHGVDEVTPAYWDERLNVNLRHQFFAAQAVVPAMKRAGGGTILNFGSISWHLALPDLVLYQTCKAAIEGLTRGLARDLGRDGIRVNTIVPGNVQTPRQEKWYTPEGEAEIVAAQCLDGRIQPIDVAALVLFLASDDARMCTGHDYFIDAGWR</sequence>